<dbReference type="GO" id="GO:0046872">
    <property type="term" value="F:metal ion binding"/>
    <property type="evidence" value="ECO:0007669"/>
    <property type="project" value="UniProtKB-KW"/>
</dbReference>
<dbReference type="Gene3D" id="1.10.760.10">
    <property type="entry name" value="Cytochrome c-like domain"/>
    <property type="match status" value="1"/>
</dbReference>
<dbReference type="EMBL" id="RSDW01000001">
    <property type="protein sequence ID" value="RSL18332.1"/>
    <property type="molecule type" value="Genomic_DNA"/>
</dbReference>
<dbReference type="OrthoDB" id="9805828at2"/>
<keyword evidence="4" id="KW-0249">Electron transport</keyword>
<feature type="domain" description="Cytochrome c" evidence="8">
    <location>
        <begin position="164"/>
        <end position="261"/>
    </location>
</feature>
<sequence length="263" mass="29119">MKPTLFSLVAATAFAFSLALAHAHPFGDAHLHAAPADGPPLMEHASVPNNARTLLIQKCADCHSENTHSPWYSNFAPASWLMERDIVEGRKHMNLSSWDSLTPDQQQTLIAKIVQQTHSGAMSPLQYRLIHWNARITDADQQTLTTWARSAGGESTNSSTGSPANADLGRALYQRRCIGCHSFDRNLEGPQLSRIYGRVSGTAPNFGYSDALKKAHITWTEETLDRWLADPDALVPGNNMEFHVTKPDERRNLIAFLKQISAH</sequence>
<evidence type="ECO:0000313" key="10">
    <source>
        <dbReference type="Proteomes" id="UP000269669"/>
    </source>
</evidence>
<dbReference type="PANTHER" id="PTHR11961">
    <property type="entry name" value="CYTOCHROME C"/>
    <property type="match status" value="1"/>
</dbReference>
<accession>A0A428MNA4</accession>
<evidence type="ECO:0000313" key="9">
    <source>
        <dbReference type="EMBL" id="RSL18332.1"/>
    </source>
</evidence>
<feature type="signal peptide" evidence="7">
    <location>
        <begin position="1"/>
        <end position="23"/>
    </location>
</feature>
<dbReference type="AlphaFoldDB" id="A0A428MNA4"/>
<comment type="caution">
    <text evidence="9">The sequence shown here is derived from an EMBL/GenBank/DDBJ whole genome shotgun (WGS) entry which is preliminary data.</text>
</comment>
<evidence type="ECO:0000256" key="5">
    <source>
        <dbReference type="ARBA" id="ARBA00023004"/>
    </source>
</evidence>
<evidence type="ECO:0000256" key="3">
    <source>
        <dbReference type="ARBA" id="ARBA00022723"/>
    </source>
</evidence>
<dbReference type="RefSeq" id="WP_125486707.1">
    <property type="nucleotide sequence ID" value="NZ_RSDW01000001.1"/>
</dbReference>
<keyword evidence="7" id="KW-0732">Signal</keyword>
<protein>
    <submittedName>
        <fullName evidence="9">Cytochrome c</fullName>
    </submittedName>
</protein>
<evidence type="ECO:0000256" key="6">
    <source>
        <dbReference type="PROSITE-ProRule" id="PRU00433"/>
    </source>
</evidence>
<dbReference type="InterPro" id="IPR025992">
    <property type="entry name" value="Haem-bd"/>
</dbReference>
<feature type="chain" id="PRO_5019396934" evidence="7">
    <location>
        <begin position="24"/>
        <end position="263"/>
    </location>
</feature>
<evidence type="ECO:0000256" key="2">
    <source>
        <dbReference type="ARBA" id="ARBA00022617"/>
    </source>
</evidence>
<name>A0A428MNA4_9BACT</name>
<gene>
    <name evidence="9" type="ORF">EDE15_3895</name>
</gene>
<dbReference type="Pfam" id="PF00034">
    <property type="entry name" value="Cytochrom_C"/>
    <property type="match status" value="1"/>
</dbReference>
<keyword evidence="10" id="KW-1185">Reference proteome</keyword>
<dbReference type="GO" id="GO:0009055">
    <property type="term" value="F:electron transfer activity"/>
    <property type="evidence" value="ECO:0007669"/>
    <property type="project" value="InterPro"/>
</dbReference>
<dbReference type="SMART" id="SM01235">
    <property type="entry name" value="Haem_bd"/>
    <property type="match status" value="1"/>
</dbReference>
<keyword evidence="5 6" id="KW-0408">Iron</keyword>
<dbReference type="PROSITE" id="PS51007">
    <property type="entry name" value="CYTC"/>
    <property type="match status" value="1"/>
</dbReference>
<dbReference type="InterPro" id="IPR009056">
    <property type="entry name" value="Cyt_c-like_dom"/>
</dbReference>
<dbReference type="InterPro" id="IPR036909">
    <property type="entry name" value="Cyt_c-like_dom_sf"/>
</dbReference>
<keyword evidence="3 6" id="KW-0479">Metal-binding</keyword>
<evidence type="ECO:0000256" key="1">
    <source>
        <dbReference type="ARBA" id="ARBA00022448"/>
    </source>
</evidence>
<proteinExistence type="predicted"/>
<dbReference type="PRINTS" id="PR00604">
    <property type="entry name" value="CYTCHRMECIAB"/>
</dbReference>
<dbReference type="SUPFAM" id="SSF46626">
    <property type="entry name" value="Cytochrome c"/>
    <property type="match status" value="2"/>
</dbReference>
<dbReference type="Pfam" id="PF14376">
    <property type="entry name" value="Haem_bd"/>
    <property type="match status" value="1"/>
</dbReference>
<keyword evidence="2 6" id="KW-0349">Heme</keyword>
<keyword evidence="1" id="KW-0813">Transport</keyword>
<evidence type="ECO:0000256" key="4">
    <source>
        <dbReference type="ARBA" id="ARBA00022982"/>
    </source>
</evidence>
<dbReference type="GO" id="GO:0020037">
    <property type="term" value="F:heme binding"/>
    <property type="evidence" value="ECO:0007669"/>
    <property type="project" value="InterPro"/>
</dbReference>
<dbReference type="Proteomes" id="UP000269669">
    <property type="component" value="Unassembled WGS sequence"/>
</dbReference>
<evidence type="ECO:0000259" key="8">
    <source>
        <dbReference type="PROSITE" id="PS51007"/>
    </source>
</evidence>
<reference evidence="9 10" key="1">
    <citation type="submission" date="2018-12" db="EMBL/GenBank/DDBJ databases">
        <title>Sequencing of bacterial isolates from soil warming experiment in Harvard Forest, Massachusetts, USA.</title>
        <authorList>
            <person name="Deangelis K."/>
        </authorList>
    </citation>
    <scope>NUCLEOTIDE SEQUENCE [LARGE SCALE GENOMIC DNA]</scope>
    <source>
        <strain evidence="9 10">EB153</strain>
    </source>
</reference>
<dbReference type="InterPro" id="IPR002327">
    <property type="entry name" value="Cyt_c_1A/1B"/>
</dbReference>
<organism evidence="9 10">
    <name type="scientific">Edaphobacter aggregans</name>
    <dbReference type="NCBI Taxonomy" id="570835"/>
    <lineage>
        <taxon>Bacteria</taxon>
        <taxon>Pseudomonadati</taxon>
        <taxon>Acidobacteriota</taxon>
        <taxon>Terriglobia</taxon>
        <taxon>Terriglobales</taxon>
        <taxon>Acidobacteriaceae</taxon>
        <taxon>Edaphobacter</taxon>
    </lineage>
</organism>
<evidence type="ECO:0000256" key="7">
    <source>
        <dbReference type="SAM" id="SignalP"/>
    </source>
</evidence>